<evidence type="ECO:0000259" key="2">
    <source>
        <dbReference type="Pfam" id="PF20005"/>
    </source>
</evidence>
<reference evidence="3 4" key="1">
    <citation type="submission" date="2021-02" db="EMBL/GenBank/DDBJ databases">
        <title>De Novo genome assembly of isolated myxobacteria.</title>
        <authorList>
            <person name="Stevens D.C."/>
        </authorList>
    </citation>
    <scope>NUCLEOTIDE SEQUENCE [LARGE SCALE GENOMIC DNA]</scope>
    <source>
        <strain evidence="3 4">SCHIC003</strain>
    </source>
</reference>
<dbReference type="Proteomes" id="UP000663090">
    <property type="component" value="Chromosome"/>
</dbReference>
<sequence length="1093" mass="117685">MSTLVFPTEEALHLALTSRLIPPEVQAAPAQHHRTSEGAVYVTPQKPLPKPVLTQLASLGIRSEPHAPRGASPVLCWAELVPPRRVAVESAPSGAVLFFPKSADGLLPLAGELLRLGCDRQEACFAQAPGGDGGPRQRAMLRTIAPPYFTLTGAMDRMGGLRAFVPAIPGQSSVWVELGHLHPLASTLQPSPGSVLLVPGDGPWLMVSDGPWTDLYQLTDLRLPQPAEDWTPAPAPGRLSVQLRLTRAARTEAASLWVLRENAVAQVESLVHTLPETLLAQLRFAVTHSPEGPCIILRARHGRERPPELGLSAMAYAPLPQLADLYLPCDGLLEPPVRRDRLRALLAPVPDTVTWLHPTGGGGFRAERVPEQAFQPLDTWVDYVVDASAAALEPWVKGALFDFDSLEVAEGEWLPGMARPASAKESADSASTQRNSRSRREEVPAPATTVVRVSTTKSSTARGTGEPMEALTPAKISAVEATLAGVQRAFLKLDAPADAPERQELWTQMAEMNGRLGRGHDAALCWTRALWNAPREQASELATHWAEAEARDGVSFGERLSRATPTADDVRALATALIQAALTTSEVPASDVPTVQRWLDRHDSALDVRTLWLSRTALDTLSGGDALGLARTGDRLLAMLQRGLSLSRDVPRFLRGGTDASVLPQLLAQLDALHDRFERTTRRRSSVEAPPPLTRAYVHFVFACGYARLGQADRARELITSAKGSISKTDAIHVFLTRAYAARIEQALEGAPLEAPLPPDIAAELNALGTFERYKVDRLRQSSAFLEPGERLDPAKAFGRGTRDVRGEEFAALRDLREPETLAHEVAQMVKRATGARLQAPERTRLIGGLLETLPRLPPARALPLMDELLPAMDGLSGEVRAKLLGDALTLAAMFGRADRATALARRLHAVLAELAPESPAWAEGLLGASLRGLRRVGLSAEAGALVESTRGLLTHAKAPVAARLGVASGLAMLGRVEEALPVFDQAFKALAAAKGPQPERLALTRALASALAHAPVDTALPGLARLSEALPTVTDSFNTNSHFCLSVVDFADALVLGHVEVGQGAGERARSWLDEDEFLVRRRIHQELEERL</sequence>
<proteinExistence type="predicted"/>
<feature type="compositionally biased region" description="Low complexity" evidence="1">
    <location>
        <begin position="448"/>
        <end position="460"/>
    </location>
</feature>
<dbReference type="InterPro" id="IPR045486">
    <property type="entry name" value="fvmX7"/>
</dbReference>
<evidence type="ECO:0000313" key="4">
    <source>
        <dbReference type="Proteomes" id="UP000663090"/>
    </source>
</evidence>
<gene>
    <name evidence="3" type="ORF">JY572_09825</name>
</gene>
<dbReference type="RefSeq" id="WP_206717978.1">
    <property type="nucleotide sequence ID" value="NZ_CP071091.1"/>
</dbReference>
<feature type="region of interest" description="Disordered" evidence="1">
    <location>
        <begin position="418"/>
        <end position="467"/>
    </location>
</feature>
<keyword evidence="4" id="KW-1185">Reference proteome</keyword>
<evidence type="ECO:0000256" key="1">
    <source>
        <dbReference type="SAM" id="MobiDB-lite"/>
    </source>
</evidence>
<evidence type="ECO:0000313" key="3">
    <source>
        <dbReference type="EMBL" id="QSQ16317.1"/>
    </source>
</evidence>
<feature type="domain" description="FtsH ternary system" evidence="2">
    <location>
        <begin position="1"/>
        <end position="386"/>
    </location>
</feature>
<protein>
    <recommendedName>
        <fullName evidence="2">FtsH ternary system domain-containing protein</fullName>
    </recommendedName>
</protein>
<accession>A0ABX7NC01</accession>
<organism evidence="3 4">
    <name type="scientific">Myxococcus landrumensis</name>
    <dbReference type="NCBI Taxonomy" id="2813577"/>
    <lineage>
        <taxon>Bacteria</taxon>
        <taxon>Pseudomonadati</taxon>
        <taxon>Myxococcota</taxon>
        <taxon>Myxococcia</taxon>
        <taxon>Myxococcales</taxon>
        <taxon>Cystobacterineae</taxon>
        <taxon>Myxococcaceae</taxon>
        <taxon>Myxococcus</taxon>
    </lineage>
</organism>
<dbReference type="EMBL" id="CP071091">
    <property type="protein sequence ID" value="QSQ16317.1"/>
    <property type="molecule type" value="Genomic_DNA"/>
</dbReference>
<dbReference type="Pfam" id="PF20005">
    <property type="entry name" value="fvmX7"/>
    <property type="match status" value="1"/>
</dbReference>
<name>A0ABX7NC01_9BACT</name>